<dbReference type="EMBL" id="JAEKJY010000001">
    <property type="protein sequence ID" value="MBN8234834.1"/>
    <property type="molecule type" value="Genomic_DNA"/>
</dbReference>
<feature type="transmembrane region" description="Helical" evidence="1">
    <location>
        <begin position="70"/>
        <end position="89"/>
    </location>
</feature>
<dbReference type="Pfam" id="PF12822">
    <property type="entry name" value="ECF_trnsprt"/>
    <property type="match status" value="1"/>
</dbReference>
<name>A0ABS3DUA1_9BACI</name>
<dbReference type="Gene3D" id="1.10.1760.20">
    <property type="match status" value="1"/>
</dbReference>
<feature type="transmembrane region" description="Helical" evidence="1">
    <location>
        <begin position="36"/>
        <end position="58"/>
    </location>
</feature>
<dbReference type="InterPro" id="IPR024529">
    <property type="entry name" value="ECF_trnsprt_substrate-spec"/>
</dbReference>
<sequence length="161" mass="17228">MKKFVWTAMFTSMAALGGLLKIPVGIGSIALDAVPALLASILLGPVSGAVAGGLGHLLSALTGGFPLGPFHLFISVEMAMLLLLFPFIYNKSRWMGYLFFITFNSLVLPLPFLWMMNSVFYWALVPALTAGACINVILFCFVLQKIKPALMGVKEGKVSAG</sequence>
<keyword evidence="3" id="KW-1185">Reference proteome</keyword>
<evidence type="ECO:0000256" key="1">
    <source>
        <dbReference type="SAM" id="Phobius"/>
    </source>
</evidence>
<feature type="transmembrane region" description="Helical" evidence="1">
    <location>
        <begin position="6"/>
        <end position="24"/>
    </location>
</feature>
<reference evidence="2 3" key="1">
    <citation type="submission" date="2020-12" db="EMBL/GenBank/DDBJ databases">
        <title>Oil enriched cultivation method for isolating marine PHA-producing bacteria.</title>
        <authorList>
            <person name="Zheng W."/>
            <person name="Yu S."/>
            <person name="Huang Y."/>
        </authorList>
    </citation>
    <scope>NUCLEOTIDE SEQUENCE [LARGE SCALE GENOMIC DNA]</scope>
    <source>
        <strain evidence="2 3">SY-2-6</strain>
    </source>
</reference>
<organism evidence="2 3">
    <name type="scientific">Halobacillus kuroshimensis</name>
    <dbReference type="NCBI Taxonomy" id="302481"/>
    <lineage>
        <taxon>Bacteria</taxon>
        <taxon>Bacillati</taxon>
        <taxon>Bacillota</taxon>
        <taxon>Bacilli</taxon>
        <taxon>Bacillales</taxon>
        <taxon>Bacillaceae</taxon>
        <taxon>Halobacillus</taxon>
    </lineage>
</organism>
<evidence type="ECO:0000313" key="3">
    <source>
        <dbReference type="Proteomes" id="UP000663970"/>
    </source>
</evidence>
<feature type="transmembrane region" description="Helical" evidence="1">
    <location>
        <begin position="120"/>
        <end position="143"/>
    </location>
</feature>
<proteinExistence type="predicted"/>
<keyword evidence="1" id="KW-0472">Membrane</keyword>
<dbReference type="Proteomes" id="UP000663970">
    <property type="component" value="Unassembled WGS sequence"/>
</dbReference>
<evidence type="ECO:0000313" key="2">
    <source>
        <dbReference type="EMBL" id="MBN8234834.1"/>
    </source>
</evidence>
<comment type="caution">
    <text evidence="2">The sequence shown here is derived from an EMBL/GenBank/DDBJ whole genome shotgun (WGS) entry which is preliminary data.</text>
</comment>
<keyword evidence="1" id="KW-0812">Transmembrane</keyword>
<feature type="transmembrane region" description="Helical" evidence="1">
    <location>
        <begin position="96"/>
        <end position="114"/>
    </location>
</feature>
<accession>A0ABS3DUA1</accession>
<gene>
    <name evidence="2" type="ORF">JF544_06215</name>
</gene>
<protein>
    <submittedName>
        <fullName evidence="2">ECF transporter S component</fullName>
    </submittedName>
</protein>
<keyword evidence="1" id="KW-1133">Transmembrane helix</keyword>